<dbReference type="Proteomes" id="UP000229559">
    <property type="component" value="Unassembled WGS sequence"/>
</dbReference>
<proteinExistence type="predicted"/>
<evidence type="ECO:0000313" key="2">
    <source>
        <dbReference type="Proteomes" id="UP000229559"/>
    </source>
</evidence>
<evidence type="ECO:0000313" key="1">
    <source>
        <dbReference type="EMBL" id="PIU33219.1"/>
    </source>
</evidence>
<organism evidence="1 2">
    <name type="scientific">Candidatus Shapirobacteria bacterium CG07_land_8_20_14_0_80_39_12</name>
    <dbReference type="NCBI Taxonomy" id="1974480"/>
    <lineage>
        <taxon>Bacteria</taxon>
        <taxon>Candidatus Shapironibacteriota</taxon>
    </lineage>
</organism>
<reference evidence="2" key="1">
    <citation type="submission" date="2017-09" db="EMBL/GenBank/DDBJ databases">
        <title>Depth-based differentiation of microbial function through sediment-hosted aquifers and enrichment of novel symbionts in the deep terrestrial subsurface.</title>
        <authorList>
            <person name="Probst A.J."/>
            <person name="Ladd B."/>
            <person name="Jarett J.K."/>
            <person name="Geller-Mcgrath D.E."/>
            <person name="Sieber C.M.K."/>
            <person name="Emerson J.B."/>
            <person name="Anantharaman K."/>
            <person name="Thomas B.C."/>
            <person name="Malmstrom R."/>
            <person name="Stieglmeier M."/>
            <person name="Klingl A."/>
            <person name="Woyke T."/>
            <person name="Ryan C.M."/>
            <person name="Banfield J.F."/>
        </authorList>
    </citation>
    <scope>NUCLEOTIDE SEQUENCE [LARGE SCALE GENOMIC DNA]</scope>
</reference>
<dbReference type="EMBL" id="PEXA01000039">
    <property type="protein sequence ID" value="PIU33219.1"/>
    <property type="molecule type" value="Genomic_DNA"/>
</dbReference>
<protein>
    <submittedName>
        <fullName evidence="1">Uncharacterized protein</fullName>
    </submittedName>
</protein>
<sequence>MIERKFFIRGGTEQLAKKMMGAEKLVIICPQYVYPDSHQIRSSDVNNSFSIDTQALFEVLEISKENLKEVYEFKKEIGLFIGNFTKNGKQNLANLLGKTLEIYPQLISKPISGSDFKEVFQPQKAKK</sequence>
<accession>A0A2M6YPY9</accession>
<name>A0A2M6YPY9_9BACT</name>
<comment type="caution">
    <text evidence="1">The sequence shown here is derived from an EMBL/GenBank/DDBJ whole genome shotgun (WGS) entry which is preliminary data.</text>
</comment>
<gene>
    <name evidence="1" type="ORF">COT04_01235</name>
</gene>
<dbReference type="AlphaFoldDB" id="A0A2M6YPY9"/>